<dbReference type="PANTHER" id="PTHR41148">
    <property type="entry name" value="LP09875P"/>
    <property type="match status" value="1"/>
</dbReference>
<evidence type="ECO:0000313" key="3">
    <source>
        <dbReference type="Proteomes" id="UP000821853"/>
    </source>
</evidence>
<dbReference type="EMBL" id="JABSTR010000008">
    <property type="protein sequence ID" value="KAH9377460.1"/>
    <property type="molecule type" value="Genomic_DNA"/>
</dbReference>
<dbReference type="VEuPathDB" id="VectorBase:HLOH_052446"/>
<feature type="compositionally biased region" description="Low complexity" evidence="1">
    <location>
        <begin position="316"/>
        <end position="329"/>
    </location>
</feature>
<evidence type="ECO:0008006" key="4">
    <source>
        <dbReference type="Google" id="ProtNLM"/>
    </source>
</evidence>
<dbReference type="Proteomes" id="UP000821853">
    <property type="component" value="Unassembled WGS sequence"/>
</dbReference>
<feature type="region of interest" description="Disordered" evidence="1">
    <location>
        <begin position="215"/>
        <end position="273"/>
    </location>
</feature>
<dbReference type="OrthoDB" id="9994380at2759"/>
<keyword evidence="3" id="KW-1185">Reference proteome</keyword>
<dbReference type="AlphaFoldDB" id="A0A9J6GT62"/>
<sequence>MLGASPWCFASTTRPVVSAVTTTSARINSFFSRALSKYEYLDDRGEEYGCPGLYRWSVELNSTRDWRSSADARGAFGCSRRGWVRRRRCGWTSRSSPTTSGSWGAKESRGLRGVEYIAPVLRFLLEREREAEPPKVTLQVSGKGIKMVQNIARGARGKMEQVKHLIPQHAVTCVHQDGDLVCCILLLYNPVTRCPVHVHVYRCDSPETASMLRQQMPSDGRTEDGSEDRSDVSEVEEDEDGGSATAPSRRPVVAAPPAARSQPSVGSATSSGGDRMASLYASLAAELREKLSNPTRGPLLLPPRDYGTVCKRTSSRPEGGSKSSSGIGSDELLPRELDSSSDEEWTSHQREQQQHRRTRRPVSFPAASAVFGQNPLTSQQPQKQPQPRHTQTPQPYRNGQVPQLRPVSQQHQLPHQRQLATPRQPMPLDSRTPHQQPEAPRHLQKRSRDYRHSFAEPTTRRALPL</sequence>
<accession>A0A9J6GT62</accession>
<gene>
    <name evidence="2" type="ORF">HPB48_006296</name>
</gene>
<reference evidence="2 3" key="1">
    <citation type="journal article" date="2020" name="Cell">
        <title>Large-Scale Comparative Analyses of Tick Genomes Elucidate Their Genetic Diversity and Vector Capacities.</title>
        <authorList>
            <consortium name="Tick Genome and Microbiome Consortium (TIGMIC)"/>
            <person name="Jia N."/>
            <person name="Wang J."/>
            <person name="Shi W."/>
            <person name="Du L."/>
            <person name="Sun Y."/>
            <person name="Zhan W."/>
            <person name="Jiang J.F."/>
            <person name="Wang Q."/>
            <person name="Zhang B."/>
            <person name="Ji P."/>
            <person name="Bell-Sakyi L."/>
            <person name="Cui X.M."/>
            <person name="Yuan T.T."/>
            <person name="Jiang B.G."/>
            <person name="Yang W.F."/>
            <person name="Lam T.T."/>
            <person name="Chang Q.C."/>
            <person name="Ding S.J."/>
            <person name="Wang X.J."/>
            <person name="Zhu J.G."/>
            <person name="Ruan X.D."/>
            <person name="Zhao L."/>
            <person name="Wei J.T."/>
            <person name="Ye R.Z."/>
            <person name="Que T.C."/>
            <person name="Du C.H."/>
            <person name="Zhou Y.H."/>
            <person name="Cheng J.X."/>
            <person name="Dai P.F."/>
            <person name="Guo W.B."/>
            <person name="Han X.H."/>
            <person name="Huang E.J."/>
            <person name="Li L.F."/>
            <person name="Wei W."/>
            <person name="Gao Y.C."/>
            <person name="Liu J.Z."/>
            <person name="Shao H.Z."/>
            <person name="Wang X."/>
            <person name="Wang C.C."/>
            <person name="Yang T.C."/>
            <person name="Huo Q.B."/>
            <person name="Li W."/>
            <person name="Chen H.Y."/>
            <person name="Chen S.E."/>
            <person name="Zhou L.G."/>
            <person name="Ni X.B."/>
            <person name="Tian J.H."/>
            <person name="Sheng Y."/>
            <person name="Liu T."/>
            <person name="Pan Y.S."/>
            <person name="Xia L.Y."/>
            <person name="Li J."/>
            <person name="Zhao F."/>
            <person name="Cao W.C."/>
        </authorList>
    </citation>
    <scope>NUCLEOTIDE SEQUENCE [LARGE SCALE GENOMIC DNA]</scope>
    <source>
        <strain evidence="2">HaeL-2018</strain>
    </source>
</reference>
<evidence type="ECO:0000313" key="2">
    <source>
        <dbReference type="EMBL" id="KAH9377460.1"/>
    </source>
</evidence>
<feature type="region of interest" description="Disordered" evidence="1">
    <location>
        <begin position="293"/>
        <end position="465"/>
    </location>
</feature>
<feature type="compositionally biased region" description="Basic and acidic residues" evidence="1">
    <location>
        <begin position="345"/>
        <end position="354"/>
    </location>
</feature>
<dbReference type="PANTHER" id="PTHR41148:SF1">
    <property type="entry name" value="LP09875P"/>
    <property type="match status" value="1"/>
</dbReference>
<comment type="caution">
    <text evidence="2">The sequence shown here is derived from an EMBL/GenBank/DDBJ whole genome shotgun (WGS) entry which is preliminary data.</text>
</comment>
<feature type="compositionally biased region" description="Basic and acidic residues" evidence="1">
    <location>
        <begin position="220"/>
        <end position="232"/>
    </location>
</feature>
<feature type="compositionally biased region" description="Low complexity" evidence="1">
    <location>
        <begin position="375"/>
        <end position="395"/>
    </location>
</feature>
<feature type="compositionally biased region" description="Low complexity" evidence="1">
    <location>
        <begin position="242"/>
        <end position="265"/>
    </location>
</feature>
<name>A0A9J6GT62_HAELO</name>
<organism evidence="2 3">
    <name type="scientific">Haemaphysalis longicornis</name>
    <name type="common">Bush tick</name>
    <dbReference type="NCBI Taxonomy" id="44386"/>
    <lineage>
        <taxon>Eukaryota</taxon>
        <taxon>Metazoa</taxon>
        <taxon>Ecdysozoa</taxon>
        <taxon>Arthropoda</taxon>
        <taxon>Chelicerata</taxon>
        <taxon>Arachnida</taxon>
        <taxon>Acari</taxon>
        <taxon>Parasitiformes</taxon>
        <taxon>Ixodida</taxon>
        <taxon>Ixodoidea</taxon>
        <taxon>Ixodidae</taxon>
        <taxon>Haemaphysalinae</taxon>
        <taxon>Haemaphysalis</taxon>
    </lineage>
</organism>
<feature type="compositionally biased region" description="Polar residues" evidence="1">
    <location>
        <begin position="406"/>
        <end position="421"/>
    </location>
</feature>
<evidence type="ECO:0000256" key="1">
    <source>
        <dbReference type="SAM" id="MobiDB-lite"/>
    </source>
</evidence>
<protein>
    <recommendedName>
        <fullName evidence="4">PID domain-containing protein</fullName>
    </recommendedName>
</protein>
<proteinExistence type="predicted"/>
<dbReference type="SUPFAM" id="SSF50729">
    <property type="entry name" value="PH domain-like"/>
    <property type="match status" value="1"/>
</dbReference>
<dbReference type="OMA" id="DEEWSHR"/>